<keyword evidence="4" id="KW-1185">Reference proteome</keyword>
<sequence length="60" mass="6539">MKHAFAAPDLWKIGVFQSSDTINLVLLHGDSSVHLRRITDAEDTEGNVITVANSAARSDF</sequence>
<dbReference type="EMBL" id="JAOYFB010000003">
    <property type="protein sequence ID" value="KAK4009841.1"/>
    <property type="molecule type" value="Genomic_DNA"/>
</dbReference>
<proteinExistence type="predicted"/>
<organism evidence="3 4">
    <name type="scientific">Daphnia magna</name>
    <dbReference type="NCBI Taxonomy" id="35525"/>
    <lineage>
        <taxon>Eukaryota</taxon>
        <taxon>Metazoa</taxon>
        <taxon>Ecdysozoa</taxon>
        <taxon>Arthropoda</taxon>
        <taxon>Crustacea</taxon>
        <taxon>Branchiopoda</taxon>
        <taxon>Diplostraca</taxon>
        <taxon>Cladocera</taxon>
        <taxon>Anomopoda</taxon>
        <taxon>Daphniidae</taxon>
        <taxon>Daphnia</taxon>
    </lineage>
</organism>
<gene>
    <name evidence="1" type="ORF">OUZ56_018986</name>
    <name evidence="2" type="ORF">OUZ56_018991</name>
    <name evidence="3" type="ORF">OUZ56_018997</name>
</gene>
<dbReference type="EMBL" id="JAOYFB010000003">
    <property type="protein sequence ID" value="KAK4009852.1"/>
    <property type="molecule type" value="Genomic_DNA"/>
</dbReference>
<dbReference type="Proteomes" id="UP001234178">
    <property type="component" value="Unassembled WGS sequence"/>
</dbReference>
<accession>A0ABQ9ZAD2</accession>
<evidence type="ECO:0000313" key="4">
    <source>
        <dbReference type="Proteomes" id="UP001234178"/>
    </source>
</evidence>
<name>A0ABQ9ZAD2_9CRUS</name>
<comment type="caution">
    <text evidence="3">The sequence shown here is derived from an EMBL/GenBank/DDBJ whole genome shotgun (WGS) entry which is preliminary data.</text>
</comment>
<dbReference type="EMBL" id="JAOYFB010000003">
    <property type="protein sequence ID" value="KAK4009846.1"/>
    <property type="molecule type" value="Genomic_DNA"/>
</dbReference>
<reference evidence="3 4" key="1">
    <citation type="journal article" date="2023" name="Nucleic Acids Res.">
        <title>The hologenome of Daphnia magna reveals possible DNA methylation and microbiome-mediated evolution of the host genome.</title>
        <authorList>
            <person name="Chaturvedi A."/>
            <person name="Li X."/>
            <person name="Dhandapani V."/>
            <person name="Marshall H."/>
            <person name="Kissane S."/>
            <person name="Cuenca-Cambronero M."/>
            <person name="Asole G."/>
            <person name="Calvet F."/>
            <person name="Ruiz-Romero M."/>
            <person name="Marangio P."/>
            <person name="Guigo R."/>
            <person name="Rago D."/>
            <person name="Mirbahai L."/>
            <person name="Eastwood N."/>
            <person name="Colbourne J.K."/>
            <person name="Zhou J."/>
            <person name="Mallon E."/>
            <person name="Orsini L."/>
        </authorList>
    </citation>
    <scope>NUCLEOTIDE SEQUENCE [LARGE SCALE GENOMIC DNA]</scope>
    <source>
        <strain evidence="3">LRV0_1</strain>
    </source>
</reference>
<evidence type="ECO:0000313" key="1">
    <source>
        <dbReference type="EMBL" id="KAK4009841.1"/>
    </source>
</evidence>
<protein>
    <submittedName>
        <fullName evidence="3">Uncharacterized protein</fullName>
    </submittedName>
</protein>
<evidence type="ECO:0000313" key="2">
    <source>
        <dbReference type="EMBL" id="KAK4009846.1"/>
    </source>
</evidence>
<evidence type="ECO:0000313" key="3">
    <source>
        <dbReference type="EMBL" id="KAK4009852.1"/>
    </source>
</evidence>